<keyword evidence="5" id="KW-0472">Membrane</keyword>
<dbReference type="GO" id="GO:0015768">
    <property type="term" value="P:maltose transport"/>
    <property type="evidence" value="ECO:0007669"/>
    <property type="project" value="TreeGrafter"/>
</dbReference>
<comment type="caution">
    <text evidence="7">The sequence shown here is derived from an EMBL/GenBank/DDBJ whole genome shotgun (WGS) entry which is preliminary data.</text>
</comment>
<evidence type="ECO:0000256" key="5">
    <source>
        <dbReference type="RuleBase" id="RU365005"/>
    </source>
</evidence>
<dbReference type="PROSITE" id="PS51257">
    <property type="entry name" value="PROKAR_LIPOPROTEIN"/>
    <property type="match status" value="1"/>
</dbReference>
<comment type="subcellular location">
    <subcellularLocation>
        <location evidence="5">Cell membrane</location>
        <topology evidence="5">Lipid-anchor</topology>
    </subcellularLocation>
</comment>
<proteinExistence type="inferred from homology"/>
<dbReference type="PANTHER" id="PTHR30061">
    <property type="entry name" value="MALTOSE-BINDING PERIPLASMIC PROTEIN"/>
    <property type="match status" value="1"/>
</dbReference>
<sequence length="422" mass="46087">MKRPLALILSGLLVASLLAGCSKKPAENNNNNNNDKPAVTELKPEEGAKLVVWESEGPEGEYIKYVAAEFEKKYGVPVKYEPVDHTATSGKLQQDGPAGVGADVISAPHDHVGKMVAAGLIQPNHKPDRIKNDFVQAAVDGVSMDGTVYGYPTAIETYALFYNKDLVKEAPKTFEEIVEFAKKYNNTKEKKYALLWNVAEPYFSYCFLSANGGYVFGKAGTDKDDIGLNNDGAVEGAKYYKSLNSIIPLKAKDADYSFMDGSFSAKKAAMIINGPWAVEGYKKAGVNFGVAPLPTFNGKQPKSFSGIRGLYVSSFTKYPNAAKLFAEFATSDEMLMKRYEMTHQIPPVKALMDKPEISGDEIVAGFIAQIKNAEPMPSIPQMQLVWEPLKTTFSAIWDGQMEPKAALDKCVQTVKDAIAAQK</sequence>
<dbReference type="PRINTS" id="PR00181">
    <property type="entry name" value="MALTOSEBP"/>
</dbReference>
<evidence type="ECO:0000256" key="2">
    <source>
        <dbReference type="ARBA" id="ARBA00022448"/>
    </source>
</evidence>
<evidence type="ECO:0000313" key="8">
    <source>
        <dbReference type="Proteomes" id="UP000014923"/>
    </source>
</evidence>
<dbReference type="GO" id="GO:0055052">
    <property type="term" value="C:ATP-binding cassette (ABC) transporter complex, substrate-binding subunit-containing"/>
    <property type="evidence" value="ECO:0007669"/>
    <property type="project" value="TreeGrafter"/>
</dbReference>
<dbReference type="Proteomes" id="UP000014923">
    <property type="component" value="Unassembled WGS sequence"/>
</dbReference>
<keyword evidence="2 5" id="KW-0813">Transport</keyword>
<organism evidence="7 8">
    <name type="scientific">Thermobrachium celere DSM 8682</name>
    <dbReference type="NCBI Taxonomy" id="941824"/>
    <lineage>
        <taxon>Bacteria</taxon>
        <taxon>Bacillati</taxon>
        <taxon>Bacillota</taxon>
        <taxon>Clostridia</taxon>
        <taxon>Eubacteriales</taxon>
        <taxon>Clostridiaceae</taxon>
        <taxon>Thermobrachium</taxon>
    </lineage>
</organism>
<evidence type="ECO:0000256" key="4">
    <source>
        <dbReference type="ARBA" id="ARBA00022729"/>
    </source>
</evidence>
<dbReference type="GO" id="GO:0042956">
    <property type="term" value="P:maltodextrin transmembrane transport"/>
    <property type="evidence" value="ECO:0007669"/>
    <property type="project" value="TreeGrafter"/>
</dbReference>
<dbReference type="InterPro" id="IPR006060">
    <property type="entry name" value="Maltose/Cyclodextrin-bd"/>
</dbReference>
<dbReference type="AlphaFoldDB" id="R7RSR0"/>
<evidence type="ECO:0000313" key="7">
    <source>
        <dbReference type="EMBL" id="CDF59237.1"/>
    </source>
</evidence>
<name>R7RSR0_9CLOT</name>
<dbReference type="RefSeq" id="WP_018666507.1">
    <property type="nucleotide sequence ID" value="NZ_HF952039.1"/>
</dbReference>
<dbReference type="eggNOG" id="COG2182">
    <property type="taxonomic scope" value="Bacteria"/>
</dbReference>
<keyword evidence="3 5" id="KW-0762">Sugar transport</keyword>
<dbReference type="HOGENOM" id="CLU_031285_17_2_9"/>
<gene>
    <name evidence="7" type="ORF">TCEL_02305</name>
</gene>
<dbReference type="SUPFAM" id="SSF53850">
    <property type="entry name" value="Periplasmic binding protein-like II"/>
    <property type="match status" value="1"/>
</dbReference>
<reference evidence="7" key="1">
    <citation type="submission" date="2013-03" db="EMBL/GenBank/DDBJ databases">
        <title>Draft genome sequence of the hydrogen-ethanol-producing anaerobic alkalithermophilic Caloramator celere.</title>
        <authorList>
            <person name="Ciranna A."/>
            <person name="Larjo A."/>
            <person name="Kivisto A."/>
            <person name="Santala V."/>
            <person name="Roos C."/>
            <person name="Karp M."/>
        </authorList>
    </citation>
    <scope>NUCLEOTIDE SEQUENCE [LARGE SCALE GENOMIC DNA]</scope>
    <source>
        <strain evidence="7">DSM 8682</strain>
    </source>
</reference>
<evidence type="ECO:0000256" key="3">
    <source>
        <dbReference type="ARBA" id="ARBA00022597"/>
    </source>
</evidence>
<dbReference type="InterPro" id="IPR006059">
    <property type="entry name" value="SBP"/>
</dbReference>
<dbReference type="PANTHER" id="PTHR30061:SF50">
    <property type="entry name" value="MALTOSE_MALTODEXTRIN-BINDING PERIPLASMIC PROTEIN"/>
    <property type="match status" value="1"/>
</dbReference>
<dbReference type="EMBL" id="CAVN010000149">
    <property type="protein sequence ID" value="CDF59237.1"/>
    <property type="molecule type" value="Genomic_DNA"/>
</dbReference>
<dbReference type="GO" id="GO:0015144">
    <property type="term" value="F:carbohydrate transmembrane transporter activity"/>
    <property type="evidence" value="ECO:0007669"/>
    <property type="project" value="InterPro"/>
</dbReference>
<keyword evidence="5" id="KW-0449">Lipoprotein</keyword>
<dbReference type="Gene3D" id="3.40.190.10">
    <property type="entry name" value="Periplasmic binding protein-like II"/>
    <property type="match status" value="2"/>
</dbReference>
<protein>
    <recommendedName>
        <fullName evidence="5">Maltodextrin-binding protein</fullName>
    </recommendedName>
</protein>
<dbReference type="GO" id="GO:1901982">
    <property type="term" value="F:maltose binding"/>
    <property type="evidence" value="ECO:0007669"/>
    <property type="project" value="TreeGrafter"/>
</dbReference>
<dbReference type="OrthoDB" id="9766758at2"/>
<feature type="signal peptide" evidence="5">
    <location>
        <begin position="1"/>
        <end position="19"/>
    </location>
</feature>
<feature type="chain" id="PRO_5039750176" description="Maltodextrin-binding protein" evidence="5">
    <location>
        <begin position="20"/>
        <end position="422"/>
    </location>
</feature>
<keyword evidence="5" id="KW-1003">Cell membrane</keyword>
<keyword evidence="4 5" id="KW-0732">Signal</keyword>
<accession>R7RSR0</accession>
<comment type="similarity">
    <text evidence="1 5">Belongs to the bacterial solute-binding protein 1 family.</text>
</comment>
<evidence type="ECO:0000256" key="6">
    <source>
        <dbReference type="SAM" id="MobiDB-lite"/>
    </source>
</evidence>
<dbReference type="CDD" id="cd13586">
    <property type="entry name" value="PBP2_Maltose_binding_like"/>
    <property type="match status" value="1"/>
</dbReference>
<dbReference type="Pfam" id="PF13416">
    <property type="entry name" value="SBP_bac_8"/>
    <property type="match status" value="1"/>
</dbReference>
<feature type="region of interest" description="Disordered" evidence="6">
    <location>
        <begin position="23"/>
        <end position="42"/>
    </location>
</feature>
<keyword evidence="8" id="KW-1185">Reference proteome</keyword>
<evidence type="ECO:0000256" key="1">
    <source>
        <dbReference type="ARBA" id="ARBA00008520"/>
    </source>
</evidence>